<dbReference type="Proteomes" id="UP000008493">
    <property type="component" value="Unassembled WGS sequence"/>
</dbReference>
<sequence>MLPEREYIILYFAQYAYTRLERSYPSLRHVYEFQHQKFHRAYPVYPRHHGLSFFLRPLFDDITDRMPDLVSLNIQTDIPMKLLEFAVVRLLKSLPNLQKLVLPRFCFTTCIAECVSRLSKLRCIEYHYSHEQGKGDPTDIKIFKPQLMEGAFPSLWDLSLTTTYDNLQRFFTIPFSPSSITMLYVESPNVETLSAIHRLLVAVSENCQMLKLLALISRRRSLEVDLSEDQINTTRRVTIHTLKPLLACANLTSFEIIHQYPLLLQQEDVETFATRWPLLETLNLNSEPYDLQWPKLTLEALFPFARHCHCLSDLSIFLDASTTLIPKISLSSPPPVISSLNRLSMGLSKITASTPVAIFLSHLLPVTCAVDYRVTWLDHLITVQRRLVNSGFLVRSNHPWQRVLPLAFSYSSKLL</sequence>
<organism evidence="1 2">
    <name type="scientific">Agaricus bisporus var. burnettii (strain JB137-S8 / ATCC MYA-4627 / FGSC 10392)</name>
    <name type="common">White button mushroom</name>
    <dbReference type="NCBI Taxonomy" id="597362"/>
    <lineage>
        <taxon>Eukaryota</taxon>
        <taxon>Fungi</taxon>
        <taxon>Dikarya</taxon>
        <taxon>Basidiomycota</taxon>
        <taxon>Agaricomycotina</taxon>
        <taxon>Agaricomycetes</taxon>
        <taxon>Agaricomycetidae</taxon>
        <taxon>Agaricales</taxon>
        <taxon>Agaricineae</taxon>
        <taxon>Agaricaceae</taxon>
        <taxon>Agaricus</taxon>
    </lineage>
</organism>
<dbReference type="KEGG" id="abp:AGABI1DRAFT127404"/>
<gene>
    <name evidence="1" type="ORF">AGABI1DRAFT_127404</name>
</gene>
<dbReference type="EMBL" id="JH971389">
    <property type="protein sequence ID" value="EKM79718.1"/>
    <property type="molecule type" value="Genomic_DNA"/>
</dbReference>
<evidence type="ECO:0000313" key="2">
    <source>
        <dbReference type="Proteomes" id="UP000008493"/>
    </source>
</evidence>
<dbReference type="eggNOG" id="ENOG502SI8F">
    <property type="taxonomic scope" value="Eukaryota"/>
</dbReference>
<reference evidence="2" key="1">
    <citation type="journal article" date="2012" name="Proc. Natl. Acad. Sci. U.S.A.">
        <title>Genome sequence of the button mushroom Agaricus bisporus reveals mechanisms governing adaptation to a humic-rich ecological niche.</title>
        <authorList>
            <person name="Morin E."/>
            <person name="Kohler A."/>
            <person name="Baker A.R."/>
            <person name="Foulongne-Oriol M."/>
            <person name="Lombard V."/>
            <person name="Nagy L.G."/>
            <person name="Ohm R.A."/>
            <person name="Patyshakuliyeva A."/>
            <person name="Brun A."/>
            <person name="Aerts A.L."/>
            <person name="Bailey A.M."/>
            <person name="Billette C."/>
            <person name="Coutinho P.M."/>
            <person name="Deakin G."/>
            <person name="Doddapaneni H."/>
            <person name="Floudas D."/>
            <person name="Grimwood J."/>
            <person name="Hilden K."/>
            <person name="Kuees U."/>
            <person name="LaButti K.M."/>
            <person name="Lapidus A."/>
            <person name="Lindquist E.A."/>
            <person name="Lucas S.M."/>
            <person name="Murat C."/>
            <person name="Riley R.W."/>
            <person name="Salamov A.A."/>
            <person name="Schmutz J."/>
            <person name="Subramanian V."/>
            <person name="Woesten H.A.B."/>
            <person name="Xu J."/>
            <person name="Eastwood D.C."/>
            <person name="Foster G.D."/>
            <person name="Sonnenberg A.S."/>
            <person name="Cullen D."/>
            <person name="de Vries R.P."/>
            <person name="Lundell T."/>
            <person name="Hibbett D.S."/>
            <person name="Henrissat B."/>
            <person name="Burton K.S."/>
            <person name="Kerrigan R.W."/>
            <person name="Challen M.P."/>
            <person name="Grigoriev I.V."/>
            <person name="Martin F."/>
        </authorList>
    </citation>
    <scope>NUCLEOTIDE SEQUENCE [LARGE SCALE GENOMIC DNA]</scope>
    <source>
        <strain evidence="2">JB137-S8 / ATCC MYA-4627 / FGSC 10392</strain>
    </source>
</reference>
<dbReference type="HOGENOM" id="CLU_662160_0_0_1"/>
<dbReference type="GeneID" id="18826668"/>
<accession>K5X938</accession>
<protein>
    <recommendedName>
        <fullName evidence="3">F-box domain-containing protein</fullName>
    </recommendedName>
</protein>
<evidence type="ECO:0000313" key="1">
    <source>
        <dbReference type="EMBL" id="EKM79718.1"/>
    </source>
</evidence>
<dbReference type="InterPro" id="IPR032675">
    <property type="entry name" value="LRR_dom_sf"/>
</dbReference>
<evidence type="ECO:0008006" key="3">
    <source>
        <dbReference type="Google" id="ProtNLM"/>
    </source>
</evidence>
<proteinExistence type="predicted"/>
<name>K5X938_AGABU</name>
<dbReference type="InParanoid" id="K5X938"/>
<dbReference type="RefSeq" id="XP_007329072.1">
    <property type="nucleotide sequence ID" value="XM_007329010.1"/>
</dbReference>
<dbReference type="AlphaFoldDB" id="K5X938"/>
<dbReference type="OMA" id="MEGAFPS"/>
<dbReference type="OrthoDB" id="2447803at2759"/>
<keyword evidence="2" id="KW-1185">Reference proteome</keyword>
<dbReference type="Gene3D" id="3.80.10.10">
    <property type="entry name" value="Ribonuclease Inhibitor"/>
    <property type="match status" value="1"/>
</dbReference>